<keyword evidence="5" id="KW-0067">ATP-binding</keyword>
<accession>A0A8R1V187</accession>
<evidence type="ECO:0000256" key="6">
    <source>
        <dbReference type="ARBA" id="ARBA00022917"/>
    </source>
</evidence>
<dbReference type="InterPro" id="IPR013155">
    <property type="entry name" value="M/V/L/I-tRNA-synth_anticd-bd"/>
</dbReference>
<reference evidence="9" key="2">
    <citation type="submission" date="2022-06" db="UniProtKB">
        <authorList>
            <consortium name="EnsemblMetazoa"/>
        </authorList>
    </citation>
    <scope>IDENTIFICATION</scope>
    <source>
        <strain evidence="9">PS312</strain>
    </source>
</reference>
<sequence length="427" mass="47920">MLFTDIVDPSKYKKARTCVSGEYPVLSYKNDIEMMGIQECGADALRFTLLLFGSLFGTLKKQKVVFDVLEAEKYRGFADKIWKAVRSTVKYLENFTLAHAFEEPLNASYISRWILSRLSTTVTDCNNTFATGNGLNFTQATTALHNFWDHDYGVFIESLTLEGASGSVADKEVLLTCTTEALCLLSPFMPFITEELWQRLPRRESETALSICVSPYPEVEKDELDKERLEASIAVFTEKKEKLEEQIRKIVNCQEQNSYVLKATPEVKSKNEDKKTRLQSELADATATIVVLNKLSLRAKIRSIALKATIAVKYTGAVYNGLGSVGIEVSVVLIVLYKEYSNTYQMRNVWVSGRGMRGDGLDSPKQIGIVVKRTTSRRPGRVDYEENVQDFEMKSSVFKVGIVVPAYSFLSKGVVLKLLSSAETRLA</sequence>
<dbReference type="AlphaFoldDB" id="A0A2A6CW52"/>
<comment type="similarity">
    <text evidence="1">Belongs to the class-I aminoacyl-tRNA synthetase family.</text>
</comment>
<keyword evidence="3" id="KW-0436">Ligase</keyword>
<name>A0A2A6CW52_PRIPA</name>
<dbReference type="CDD" id="cd07962">
    <property type="entry name" value="Anticodon_Ia_Val"/>
    <property type="match status" value="1"/>
</dbReference>
<dbReference type="Proteomes" id="UP000005239">
    <property type="component" value="Unassembled WGS sequence"/>
</dbReference>
<protein>
    <recommendedName>
        <fullName evidence="2">valine--tRNA ligase</fullName>
        <ecNumber evidence="2">6.1.1.9</ecNumber>
    </recommendedName>
    <alternativeName>
        <fullName evidence="8">Valyl-tRNA synthetase</fullName>
    </alternativeName>
</protein>
<evidence type="ECO:0000256" key="7">
    <source>
        <dbReference type="ARBA" id="ARBA00023146"/>
    </source>
</evidence>
<accession>A0A2A6CW52</accession>
<gene>
    <name evidence="9" type="primary">WBGene00282579</name>
</gene>
<keyword evidence="4" id="KW-0547">Nucleotide-binding</keyword>
<evidence type="ECO:0000256" key="2">
    <source>
        <dbReference type="ARBA" id="ARBA00013169"/>
    </source>
</evidence>
<dbReference type="Gene3D" id="1.10.730.10">
    <property type="entry name" value="Isoleucyl-tRNA Synthetase, Domain 1"/>
    <property type="match status" value="1"/>
</dbReference>
<dbReference type="OrthoDB" id="629407at2759"/>
<evidence type="ECO:0000256" key="4">
    <source>
        <dbReference type="ARBA" id="ARBA00022741"/>
    </source>
</evidence>
<organism evidence="9 10">
    <name type="scientific">Pristionchus pacificus</name>
    <name type="common">Parasitic nematode worm</name>
    <dbReference type="NCBI Taxonomy" id="54126"/>
    <lineage>
        <taxon>Eukaryota</taxon>
        <taxon>Metazoa</taxon>
        <taxon>Ecdysozoa</taxon>
        <taxon>Nematoda</taxon>
        <taxon>Chromadorea</taxon>
        <taxon>Rhabditida</taxon>
        <taxon>Rhabditina</taxon>
        <taxon>Diplogasteromorpha</taxon>
        <taxon>Diplogasteroidea</taxon>
        <taxon>Neodiplogasteridae</taxon>
        <taxon>Pristionchus</taxon>
    </lineage>
</organism>
<evidence type="ECO:0000256" key="3">
    <source>
        <dbReference type="ARBA" id="ARBA00022598"/>
    </source>
</evidence>
<dbReference type="GO" id="GO:0006438">
    <property type="term" value="P:valyl-tRNA aminoacylation"/>
    <property type="evidence" value="ECO:0007669"/>
    <property type="project" value="InterPro"/>
</dbReference>
<evidence type="ECO:0000256" key="1">
    <source>
        <dbReference type="ARBA" id="ARBA00005594"/>
    </source>
</evidence>
<keyword evidence="7" id="KW-0030">Aminoacyl-tRNA synthetase</keyword>
<dbReference type="EnsemblMetazoa" id="PPA44210.1">
    <property type="protein sequence ID" value="PPA44210.1"/>
    <property type="gene ID" value="WBGene00282579"/>
</dbReference>
<dbReference type="GO" id="GO:0004832">
    <property type="term" value="F:valine-tRNA ligase activity"/>
    <property type="evidence" value="ECO:0007669"/>
    <property type="project" value="UniProtKB-EC"/>
</dbReference>
<dbReference type="PANTHER" id="PTHR11946:SF109">
    <property type="entry name" value="VALINE--TRNA LIGASE"/>
    <property type="match status" value="1"/>
</dbReference>
<dbReference type="InterPro" id="IPR002303">
    <property type="entry name" value="Valyl-tRNA_ligase"/>
</dbReference>
<reference evidence="10" key="1">
    <citation type="journal article" date="2008" name="Nat. Genet.">
        <title>The Pristionchus pacificus genome provides a unique perspective on nematode lifestyle and parasitism.</title>
        <authorList>
            <person name="Dieterich C."/>
            <person name="Clifton S.W."/>
            <person name="Schuster L.N."/>
            <person name="Chinwalla A."/>
            <person name="Delehaunty K."/>
            <person name="Dinkelacker I."/>
            <person name="Fulton L."/>
            <person name="Fulton R."/>
            <person name="Godfrey J."/>
            <person name="Minx P."/>
            <person name="Mitreva M."/>
            <person name="Roeseler W."/>
            <person name="Tian H."/>
            <person name="Witte H."/>
            <person name="Yang S.P."/>
            <person name="Wilson R.K."/>
            <person name="Sommer R.J."/>
        </authorList>
    </citation>
    <scope>NUCLEOTIDE SEQUENCE [LARGE SCALE GENOMIC DNA]</scope>
    <source>
        <strain evidence="10">PS312</strain>
    </source>
</reference>
<dbReference type="GO" id="GO:0005524">
    <property type="term" value="F:ATP binding"/>
    <property type="evidence" value="ECO:0007669"/>
    <property type="project" value="UniProtKB-KW"/>
</dbReference>
<evidence type="ECO:0000313" key="10">
    <source>
        <dbReference type="Proteomes" id="UP000005239"/>
    </source>
</evidence>
<evidence type="ECO:0000256" key="5">
    <source>
        <dbReference type="ARBA" id="ARBA00022840"/>
    </source>
</evidence>
<dbReference type="InterPro" id="IPR033705">
    <property type="entry name" value="Anticodon_Ia_Val"/>
</dbReference>
<dbReference type="EC" id="6.1.1.9" evidence="2"/>
<proteinExistence type="inferred from homology"/>
<evidence type="ECO:0000256" key="8">
    <source>
        <dbReference type="ARBA" id="ARBA00029936"/>
    </source>
</evidence>
<dbReference type="SUPFAM" id="SSF47323">
    <property type="entry name" value="Anticodon-binding domain of a subclass of class I aminoacyl-tRNA synthetases"/>
    <property type="match status" value="1"/>
</dbReference>
<keyword evidence="10" id="KW-1185">Reference proteome</keyword>
<keyword evidence="6" id="KW-0648">Protein biosynthesis</keyword>
<dbReference type="InterPro" id="IPR009080">
    <property type="entry name" value="tRNAsynth_Ia_anticodon-bd"/>
</dbReference>
<dbReference type="PANTHER" id="PTHR11946">
    <property type="entry name" value="VALYL-TRNA SYNTHETASES"/>
    <property type="match status" value="1"/>
</dbReference>
<dbReference type="Pfam" id="PF08264">
    <property type="entry name" value="Anticodon_1"/>
    <property type="match status" value="1"/>
</dbReference>
<evidence type="ECO:0000313" key="9">
    <source>
        <dbReference type="EnsemblMetazoa" id="PPA44210.1"/>
    </source>
</evidence>